<keyword evidence="3 6" id="KW-0812">Transmembrane</keyword>
<evidence type="ECO:0000259" key="7">
    <source>
        <dbReference type="Pfam" id="PF01292"/>
    </source>
</evidence>
<comment type="subcellular location">
    <subcellularLocation>
        <location evidence="1">Cell membrane</location>
        <topology evidence="1">Multi-pass membrane protein</topology>
    </subcellularLocation>
</comment>
<dbReference type="PANTHER" id="PTHR30485:SF0">
    <property type="entry name" value="NI_FE-HYDROGENASE 1 B-TYPE CYTOCHROME SUBUNIT-RELATED"/>
    <property type="match status" value="1"/>
</dbReference>
<evidence type="ECO:0000256" key="3">
    <source>
        <dbReference type="ARBA" id="ARBA00022692"/>
    </source>
</evidence>
<protein>
    <submittedName>
        <fullName evidence="8">Cytochrome b/b6 domain-containing protein</fullName>
    </submittedName>
</protein>
<dbReference type="RefSeq" id="WP_247975799.1">
    <property type="nucleotide sequence ID" value="NZ_CP095848.1"/>
</dbReference>
<gene>
    <name evidence="8" type="ORF">MWH26_01755</name>
</gene>
<feature type="transmembrane region" description="Helical" evidence="6">
    <location>
        <begin position="85"/>
        <end position="103"/>
    </location>
</feature>
<dbReference type="InterPro" id="IPR016174">
    <property type="entry name" value="Di-haem_cyt_TM"/>
</dbReference>
<feature type="transmembrane region" description="Helical" evidence="6">
    <location>
        <begin position="183"/>
        <end position="204"/>
    </location>
</feature>
<dbReference type="Gene3D" id="1.20.950.20">
    <property type="entry name" value="Transmembrane di-heme cytochromes, Chain C"/>
    <property type="match status" value="1"/>
</dbReference>
<evidence type="ECO:0000256" key="5">
    <source>
        <dbReference type="ARBA" id="ARBA00023136"/>
    </source>
</evidence>
<evidence type="ECO:0000256" key="4">
    <source>
        <dbReference type="ARBA" id="ARBA00022989"/>
    </source>
</evidence>
<evidence type="ECO:0000256" key="1">
    <source>
        <dbReference type="ARBA" id="ARBA00004651"/>
    </source>
</evidence>
<evidence type="ECO:0000313" key="8">
    <source>
        <dbReference type="EMBL" id="UPL49649.1"/>
    </source>
</evidence>
<evidence type="ECO:0000313" key="9">
    <source>
        <dbReference type="Proteomes" id="UP000829647"/>
    </source>
</evidence>
<reference evidence="8 9" key="1">
    <citation type="submission" date="2022-04" db="EMBL/GenBank/DDBJ databases">
        <title>Hymenobacter sp. isolated from the air.</title>
        <authorList>
            <person name="Won M."/>
            <person name="Lee C.-M."/>
            <person name="Woen H.-Y."/>
            <person name="Kwon S.-W."/>
        </authorList>
    </citation>
    <scope>NUCLEOTIDE SEQUENCE [LARGE SCALE GENOMIC DNA]</scope>
    <source>
        <strain evidence="9">5516 S-25</strain>
    </source>
</reference>
<name>A0ABY4JE73_9BACT</name>
<feature type="transmembrane region" description="Helical" evidence="6">
    <location>
        <begin position="23"/>
        <end position="46"/>
    </location>
</feature>
<accession>A0ABY4JE73</accession>
<dbReference type="EMBL" id="CP095848">
    <property type="protein sequence ID" value="UPL49649.1"/>
    <property type="molecule type" value="Genomic_DNA"/>
</dbReference>
<sequence>MTPQTEQAPLATGPKRNSLGLRLWHWANTAVVSGLLLTILFLFVIVQMKTVGSEFQKVLAAEGVTFSREQVRGLTRIVSHRIWDWHIGLGVALTVLLVLRIVVEVVQKGGQRFGVKLAVARRVFQQRGPELQDSRHSLLVKYSYLAFYLMLVVMVVTGLVLLYADDVEVLHRIEHTTEEVHNITMYLVLAFTAGHLAGVVYAELTKNRGIVSDMIHGGSPAEQA</sequence>
<keyword evidence="9" id="KW-1185">Reference proteome</keyword>
<keyword evidence="2" id="KW-1003">Cell membrane</keyword>
<keyword evidence="5 6" id="KW-0472">Membrane</keyword>
<dbReference type="InterPro" id="IPR011577">
    <property type="entry name" value="Cyt_b561_bac/Ni-Hgenase"/>
</dbReference>
<evidence type="ECO:0000256" key="2">
    <source>
        <dbReference type="ARBA" id="ARBA00022475"/>
    </source>
</evidence>
<dbReference type="Pfam" id="PF01292">
    <property type="entry name" value="Ni_hydr_CYTB"/>
    <property type="match status" value="1"/>
</dbReference>
<organism evidence="8 9">
    <name type="scientific">Hymenobacter sublimis</name>
    <dbReference type="NCBI Taxonomy" id="2933777"/>
    <lineage>
        <taxon>Bacteria</taxon>
        <taxon>Pseudomonadati</taxon>
        <taxon>Bacteroidota</taxon>
        <taxon>Cytophagia</taxon>
        <taxon>Cytophagales</taxon>
        <taxon>Hymenobacteraceae</taxon>
        <taxon>Hymenobacter</taxon>
    </lineage>
</organism>
<evidence type="ECO:0000256" key="6">
    <source>
        <dbReference type="SAM" id="Phobius"/>
    </source>
</evidence>
<keyword evidence="4 6" id="KW-1133">Transmembrane helix</keyword>
<dbReference type="PANTHER" id="PTHR30485">
    <property type="entry name" value="NI/FE-HYDROGENASE 1 B-TYPE CYTOCHROME SUBUNIT"/>
    <property type="match status" value="1"/>
</dbReference>
<dbReference type="InterPro" id="IPR051542">
    <property type="entry name" value="Hydrogenase_cytochrome"/>
</dbReference>
<proteinExistence type="predicted"/>
<dbReference type="SUPFAM" id="SSF81342">
    <property type="entry name" value="Transmembrane di-heme cytochromes"/>
    <property type="match status" value="1"/>
</dbReference>
<feature type="domain" description="Cytochrome b561 bacterial/Ni-hydrogenase" evidence="7">
    <location>
        <begin position="18"/>
        <end position="217"/>
    </location>
</feature>
<feature type="transmembrane region" description="Helical" evidence="6">
    <location>
        <begin position="142"/>
        <end position="163"/>
    </location>
</feature>
<dbReference type="Proteomes" id="UP000829647">
    <property type="component" value="Chromosome"/>
</dbReference>